<reference evidence="1 2" key="1">
    <citation type="submission" date="2020-03" db="EMBL/GenBank/DDBJ databases">
        <title>Sequencing the genomes of 1000 actinobacteria strains.</title>
        <authorList>
            <person name="Klenk H.-P."/>
        </authorList>
    </citation>
    <scope>NUCLEOTIDE SEQUENCE [LARGE SCALE GENOMIC DNA]</scope>
    <source>
        <strain evidence="1 2">DSM 45490</strain>
    </source>
</reference>
<dbReference type="EMBL" id="JAASRO010000001">
    <property type="protein sequence ID" value="NIK58448.1"/>
    <property type="molecule type" value="Genomic_DNA"/>
</dbReference>
<dbReference type="AlphaFoldDB" id="A0A7X5VDQ1"/>
<proteinExistence type="predicted"/>
<keyword evidence="2" id="KW-1185">Reference proteome</keyword>
<organism evidence="1 2">
    <name type="scientific">Kribbella shirazensis</name>
    <dbReference type="NCBI Taxonomy" id="1105143"/>
    <lineage>
        <taxon>Bacteria</taxon>
        <taxon>Bacillati</taxon>
        <taxon>Actinomycetota</taxon>
        <taxon>Actinomycetes</taxon>
        <taxon>Propionibacteriales</taxon>
        <taxon>Kribbellaceae</taxon>
        <taxon>Kribbella</taxon>
    </lineage>
</organism>
<evidence type="ECO:0000313" key="1">
    <source>
        <dbReference type="EMBL" id="NIK58448.1"/>
    </source>
</evidence>
<evidence type="ECO:0000313" key="2">
    <source>
        <dbReference type="Proteomes" id="UP000555407"/>
    </source>
</evidence>
<dbReference type="RefSeq" id="WP_167209251.1">
    <property type="nucleotide sequence ID" value="NZ_JAASRO010000001.1"/>
</dbReference>
<protein>
    <submittedName>
        <fullName evidence="1">Uncharacterized protein</fullName>
    </submittedName>
</protein>
<sequence length="81" mass="8642">MTEGAAAVPVAAERLGPGQFLLHVDCLQAGMAFSVEGRTFTLVSKPVALSELNYLVTVHETEGPDVGRQLTVQLHLGPRRS</sequence>
<accession>A0A7X5VDQ1</accession>
<name>A0A7X5VDQ1_9ACTN</name>
<comment type="caution">
    <text evidence="1">The sequence shown here is derived from an EMBL/GenBank/DDBJ whole genome shotgun (WGS) entry which is preliminary data.</text>
</comment>
<gene>
    <name evidence="1" type="ORF">BJY22_004165</name>
</gene>
<dbReference type="Proteomes" id="UP000555407">
    <property type="component" value="Unassembled WGS sequence"/>
</dbReference>